<dbReference type="Proteomes" id="UP000257559">
    <property type="component" value="Chromosome"/>
</dbReference>
<sequence>MYKNINDLYSQKVRSLEKSELGALIERFEILKETAENNANQNKLFW</sequence>
<dbReference type="EMBL" id="LS991951">
    <property type="protein sequence ID" value="SYV97447.1"/>
    <property type="molecule type" value="Genomic_DNA"/>
</dbReference>
<accession>A0A3B0PNR7</accession>
<dbReference type="AlphaFoldDB" id="A0A3B0PNR7"/>
<evidence type="ECO:0000313" key="1">
    <source>
        <dbReference type="EMBL" id="SYV97447.1"/>
    </source>
</evidence>
<protein>
    <submittedName>
        <fullName evidence="1">Uncharacterized protein</fullName>
    </submittedName>
</protein>
<feature type="non-terminal residue" evidence="1">
    <location>
        <position position="46"/>
    </location>
</feature>
<gene>
    <name evidence="1" type="ORF">NCTC10132_00812</name>
</gene>
<proteinExistence type="predicted"/>
<dbReference type="KEGG" id="medw:NCTC10132_00812"/>
<name>A0A3B0PNR7_9BACT</name>
<evidence type="ECO:0000313" key="2">
    <source>
        <dbReference type="Proteomes" id="UP000257559"/>
    </source>
</evidence>
<keyword evidence="2" id="KW-1185">Reference proteome</keyword>
<reference evidence="2" key="1">
    <citation type="submission" date="2018-06" db="EMBL/GenBank/DDBJ databases">
        <authorList>
            <consortium name="Pathogen Informatics"/>
        </authorList>
    </citation>
    <scope>NUCLEOTIDE SEQUENCE [LARGE SCALE GENOMIC DNA]</scope>
    <source>
        <strain evidence="2">NCTC10132</strain>
    </source>
</reference>
<organism evidence="1 2">
    <name type="scientific">Mycoplasmopsis edwardii</name>
    <dbReference type="NCBI Taxonomy" id="53558"/>
    <lineage>
        <taxon>Bacteria</taxon>
        <taxon>Bacillati</taxon>
        <taxon>Mycoplasmatota</taxon>
        <taxon>Mycoplasmoidales</taxon>
        <taxon>Metamycoplasmataceae</taxon>
        <taxon>Mycoplasmopsis</taxon>
    </lineage>
</organism>